<dbReference type="Proteomes" id="UP000028401">
    <property type="component" value="Unassembled WGS sequence"/>
</dbReference>
<name>A0A084AB66_LACLC</name>
<evidence type="ECO:0000313" key="4">
    <source>
        <dbReference type="EMBL" id="KEY62545.1"/>
    </source>
</evidence>
<dbReference type="PRINTS" id="PR00081">
    <property type="entry name" value="GDHRDH"/>
</dbReference>
<reference evidence="4 5" key="1">
    <citation type="submission" date="2014-06" db="EMBL/GenBank/DDBJ databases">
        <title>Draft genome sequence of the putrescine producing strain Lactococcus lactis subsp cremoris GE214.</title>
        <authorList>
            <person name="Ladero V."/>
            <person name="Linares D.M."/>
            <person name="del Rio B."/>
            <person name="Mayo B."/>
            <person name="Martin M.C."/>
            <person name="Fernandez M."/>
            <person name="Alvarez M.A."/>
        </authorList>
    </citation>
    <scope>NUCLEOTIDE SEQUENCE [LARGE SCALE GENOMIC DNA]</scope>
    <source>
        <strain evidence="4 5">GE214</strain>
    </source>
</reference>
<protein>
    <submittedName>
        <fullName evidence="4">Short-chain alcohol dehydrogenase</fullName>
    </submittedName>
</protein>
<dbReference type="Pfam" id="PF00106">
    <property type="entry name" value="adh_short"/>
    <property type="match status" value="1"/>
</dbReference>
<dbReference type="InterPro" id="IPR002347">
    <property type="entry name" value="SDR_fam"/>
</dbReference>
<dbReference type="PATRIC" id="fig|1415168.3.peg.1372"/>
<sequence length="339" mass="38315">MSNQEPIANYKFNYKTTANKVMKNINLSGKTIIITGGYSGIGLEMTKQLSRAGAKIIIPARRMEVAKKNLSKIKNIDILPLDLTNPESIHQFAESFLQNNSKLDILINSSGLMYLPLKRDSRGIEYHFATNHLGHYQLTMELLPALKNAKNSRVINLSSRAQQMTPLLEDWNFEKIENYNPQIGYQQSKTANVLFSIKLDELGKKYGIRSFAVHPGMIPMTNIGRQNSPITPWLRYLADYFKLIHIPVFFNTLKSGFDRSKYRYLKTIAQGAATPLWTATSPDLEGKGGLYCEDLNISRLMTSEEVDNFAGGLRPHSINPDAANRLWHISKTITGLDFE</sequence>
<dbReference type="PANTHER" id="PTHR24320">
    <property type="entry name" value="RETINOL DEHYDROGENASE"/>
    <property type="match status" value="1"/>
</dbReference>
<dbReference type="SUPFAM" id="SSF51735">
    <property type="entry name" value="NAD(P)-binding Rossmann-fold domains"/>
    <property type="match status" value="1"/>
</dbReference>
<comment type="similarity">
    <text evidence="1">Belongs to the short-chain dehydrogenases/reductases (SDR) family.</text>
</comment>
<dbReference type="PANTHER" id="PTHR24320:SF282">
    <property type="entry name" value="WW DOMAIN-CONTAINING OXIDOREDUCTASE"/>
    <property type="match status" value="1"/>
</dbReference>
<evidence type="ECO:0000256" key="1">
    <source>
        <dbReference type="ARBA" id="ARBA00006484"/>
    </source>
</evidence>
<keyword evidence="3" id="KW-0560">Oxidoreductase</keyword>
<evidence type="ECO:0000313" key="5">
    <source>
        <dbReference type="Proteomes" id="UP000028401"/>
    </source>
</evidence>
<gene>
    <name evidence="4" type="ORF">U725_01302</name>
</gene>
<dbReference type="AlphaFoldDB" id="A0A084AB66"/>
<dbReference type="RefSeq" id="WP_042748249.1">
    <property type="nucleotide sequence ID" value="NZ_AZSI01000039.1"/>
</dbReference>
<dbReference type="GO" id="GO:0016491">
    <property type="term" value="F:oxidoreductase activity"/>
    <property type="evidence" value="ECO:0007669"/>
    <property type="project" value="UniProtKB-KW"/>
</dbReference>
<accession>A0A084AB66</accession>
<dbReference type="InterPro" id="IPR036291">
    <property type="entry name" value="NAD(P)-bd_dom_sf"/>
</dbReference>
<dbReference type="EMBL" id="AZSI01000039">
    <property type="protein sequence ID" value="KEY62545.1"/>
    <property type="molecule type" value="Genomic_DNA"/>
</dbReference>
<evidence type="ECO:0000256" key="2">
    <source>
        <dbReference type="ARBA" id="ARBA00022857"/>
    </source>
</evidence>
<comment type="caution">
    <text evidence="4">The sequence shown here is derived from an EMBL/GenBank/DDBJ whole genome shotgun (WGS) entry which is preliminary data.</text>
</comment>
<organism evidence="4 5">
    <name type="scientific">Lactococcus cremoris subsp. cremoris GE214</name>
    <dbReference type="NCBI Taxonomy" id="1415168"/>
    <lineage>
        <taxon>Bacteria</taxon>
        <taxon>Bacillati</taxon>
        <taxon>Bacillota</taxon>
        <taxon>Bacilli</taxon>
        <taxon>Lactobacillales</taxon>
        <taxon>Streptococcaceae</taxon>
        <taxon>Lactococcus</taxon>
        <taxon>Lactococcus cremoris subsp. cremoris</taxon>
    </lineage>
</organism>
<dbReference type="Gene3D" id="3.40.50.720">
    <property type="entry name" value="NAD(P)-binding Rossmann-like Domain"/>
    <property type="match status" value="1"/>
</dbReference>
<keyword evidence="2" id="KW-0521">NADP</keyword>
<proteinExistence type="inferred from homology"/>
<evidence type="ECO:0000256" key="3">
    <source>
        <dbReference type="ARBA" id="ARBA00023002"/>
    </source>
</evidence>